<feature type="region of interest" description="Disordered" evidence="1">
    <location>
        <begin position="109"/>
        <end position="129"/>
    </location>
</feature>
<dbReference type="InterPro" id="IPR021109">
    <property type="entry name" value="Peptidase_aspartic_dom_sf"/>
</dbReference>
<dbReference type="InterPro" id="IPR053134">
    <property type="entry name" value="RNA-dir_DNA_polymerase"/>
</dbReference>
<dbReference type="OrthoDB" id="268799at2759"/>
<dbReference type="InParanoid" id="A0A0V1AWR9"/>
<dbReference type="AlphaFoldDB" id="A0A0V1AWR9"/>
<dbReference type="PANTHER" id="PTHR24559">
    <property type="entry name" value="TRANSPOSON TY3-I GAG-POL POLYPROTEIN"/>
    <property type="match status" value="1"/>
</dbReference>
<dbReference type="Pfam" id="PF13650">
    <property type="entry name" value="Asp_protease_2"/>
    <property type="match status" value="1"/>
</dbReference>
<dbReference type="CDD" id="cd01647">
    <property type="entry name" value="RT_LTR"/>
    <property type="match status" value="1"/>
</dbReference>
<dbReference type="Gene3D" id="3.30.70.270">
    <property type="match status" value="1"/>
</dbReference>
<name>A0A0V1AWR9_TRISP</name>
<dbReference type="SUPFAM" id="SSF56672">
    <property type="entry name" value="DNA/RNA polymerases"/>
    <property type="match status" value="1"/>
</dbReference>
<protein>
    <submittedName>
        <fullName evidence="3">Transposon Ty3-I Gag-Pol polyprotein</fullName>
    </submittedName>
</protein>
<comment type="caution">
    <text evidence="3">The sequence shown here is derived from an EMBL/GenBank/DDBJ whole genome shotgun (WGS) entry which is preliminary data.</text>
</comment>
<organism evidence="3 4">
    <name type="scientific">Trichinella spiralis</name>
    <name type="common">Trichina worm</name>
    <dbReference type="NCBI Taxonomy" id="6334"/>
    <lineage>
        <taxon>Eukaryota</taxon>
        <taxon>Metazoa</taxon>
        <taxon>Ecdysozoa</taxon>
        <taxon>Nematoda</taxon>
        <taxon>Enoplea</taxon>
        <taxon>Dorylaimia</taxon>
        <taxon>Trichinellida</taxon>
        <taxon>Trichinellidae</taxon>
        <taxon>Trichinella</taxon>
    </lineage>
</organism>
<dbReference type="InterPro" id="IPR043502">
    <property type="entry name" value="DNA/RNA_pol_sf"/>
</dbReference>
<feature type="domain" description="Reverse transcriptase" evidence="2">
    <location>
        <begin position="499"/>
        <end position="591"/>
    </location>
</feature>
<dbReference type="InterPro" id="IPR000477">
    <property type="entry name" value="RT_dom"/>
</dbReference>
<evidence type="ECO:0000313" key="4">
    <source>
        <dbReference type="Proteomes" id="UP000054776"/>
    </source>
</evidence>
<evidence type="ECO:0000259" key="2">
    <source>
        <dbReference type="Pfam" id="PF00078"/>
    </source>
</evidence>
<gene>
    <name evidence="3" type="primary">TY3B-I</name>
    <name evidence="3" type="ORF">T01_15025</name>
</gene>
<dbReference type="Gene3D" id="3.10.10.10">
    <property type="entry name" value="HIV Type 1 Reverse Transcriptase, subunit A, domain 1"/>
    <property type="match status" value="1"/>
</dbReference>
<dbReference type="eggNOG" id="KOG0017">
    <property type="taxonomic scope" value="Eukaryota"/>
</dbReference>
<dbReference type="PANTHER" id="PTHR24559:SF444">
    <property type="entry name" value="REVERSE TRANSCRIPTASE DOMAIN-CONTAINING PROTEIN"/>
    <property type="match status" value="1"/>
</dbReference>
<dbReference type="STRING" id="6334.A0A0V1AWR9"/>
<dbReference type="InterPro" id="IPR043128">
    <property type="entry name" value="Rev_trsase/Diguanyl_cyclase"/>
</dbReference>
<dbReference type="Proteomes" id="UP000054776">
    <property type="component" value="Unassembled WGS sequence"/>
</dbReference>
<reference evidence="3 4" key="1">
    <citation type="submission" date="2015-01" db="EMBL/GenBank/DDBJ databases">
        <title>Evolution of Trichinella species and genotypes.</title>
        <authorList>
            <person name="Korhonen P.K."/>
            <person name="Edoardo P."/>
            <person name="Giuseppe L.R."/>
            <person name="Gasser R.B."/>
        </authorList>
    </citation>
    <scope>NUCLEOTIDE SEQUENCE [LARGE SCALE GENOMIC DNA]</scope>
    <source>
        <strain evidence="3">ISS3</strain>
    </source>
</reference>
<accession>A0A0V1AWR9</accession>
<dbReference type="Gene3D" id="2.40.70.10">
    <property type="entry name" value="Acid Proteases"/>
    <property type="match status" value="1"/>
</dbReference>
<proteinExistence type="predicted"/>
<sequence>MSLLEGAVRYNGACLRNDAIGVPRCLPLPAPGFSSGHGLLWVAGEAGRLFQRQQSSRGDSDHGVVARYLLSGSVHRELYPAGQARENSFEEFKKRLLGTYAPEELTGQLTSGSTPCIKARAKPSNNTPKRWQRLDAEPAYQNEPSTLAEARKLVSKVMRAGEDFHQSRQLHTYNPKLEKAEATQSIDNLIREKRRLLLSGGLGYLRHNCPHERCRTQRLPTGTQSGGPGNRRVLPMAGLQADAPCVNGKLSGTRVSLLLDTGAVVSVIPESLWQITSGGEPLERETGAIPLADGRQMCISKVEVVPLQLGRWRGHVSVMVVRNLVIPGVLGTNFFDSLVRTVDWQTQEMTMMDGSKVRIEHDPTWAGQPSIGCAVVAKPQGVGFDAEAGADGPDDWTRTRVDGAECSAQSRRVLRSILWKCGKAILRGDADLGRTSLVKHRIETGGAQPMQLPPRRLPQAQREVVDQLIREMLHAEVIEPASGPWSLPIVLVRKKDDSSLFCVDHRRLNAVTRVDVQPIPPIDDTLDALAGAKWFSTLDLASGYWQVEVAESRETAFFTPLGLFQFRVMPFVLCNALATFQRLMEKALRGLT</sequence>
<dbReference type="CDD" id="cd00303">
    <property type="entry name" value="retropepsin_like"/>
    <property type="match status" value="1"/>
</dbReference>
<keyword evidence="4" id="KW-1185">Reference proteome</keyword>
<dbReference type="Pfam" id="PF00078">
    <property type="entry name" value="RVT_1"/>
    <property type="match status" value="1"/>
</dbReference>
<dbReference type="EMBL" id="JYDH01000192">
    <property type="protein sequence ID" value="KRY28764.1"/>
    <property type="molecule type" value="Genomic_DNA"/>
</dbReference>
<dbReference type="SUPFAM" id="SSF50630">
    <property type="entry name" value="Acid proteases"/>
    <property type="match status" value="1"/>
</dbReference>
<evidence type="ECO:0000256" key="1">
    <source>
        <dbReference type="SAM" id="MobiDB-lite"/>
    </source>
</evidence>
<evidence type="ECO:0000313" key="3">
    <source>
        <dbReference type="EMBL" id="KRY28764.1"/>
    </source>
</evidence>